<comment type="caution">
    <text evidence="4">The sequence shown here is derived from an EMBL/GenBank/DDBJ whole genome shotgun (WGS) entry which is preliminary data.</text>
</comment>
<proteinExistence type="predicted"/>
<feature type="transmembrane region" description="Helical" evidence="3">
    <location>
        <begin position="95"/>
        <end position="116"/>
    </location>
</feature>
<feature type="coiled-coil region" evidence="1">
    <location>
        <begin position="132"/>
        <end position="159"/>
    </location>
</feature>
<evidence type="ECO:0000313" key="5">
    <source>
        <dbReference type="Proteomes" id="UP001611580"/>
    </source>
</evidence>
<feature type="coiled-coil region" evidence="1">
    <location>
        <begin position="206"/>
        <end position="233"/>
    </location>
</feature>
<evidence type="ECO:0000256" key="3">
    <source>
        <dbReference type="SAM" id="Phobius"/>
    </source>
</evidence>
<name>A0ABW7XMP4_9MICO</name>
<keyword evidence="3" id="KW-0472">Membrane</keyword>
<gene>
    <name evidence="4" type="ORF">ACH47X_17980</name>
</gene>
<dbReference type="RefSeq" id="WP_397405896.1">
    <property type="nucleotide sequence ID" value="NZ_JBIRYI010000011.1"/>
</dbReference>
<feature type="compositionally biased region" description="Basic and acidic residues" evidence="2">
    <location>
        <begin position="1"/>
        <end position="11"/>
    </location>
</feature>
<evidence type="ECO:0000256" key="1">
    <source>
        <dbReference type="SAM" id="Coils"/>
    </source>
</evidence>
<keyword evidence="3" id="KW-0812">Transmembrane</keyword>
<feature type="compositionally biased region" description="Low complexity" evidence="2">
    <location>
        <begin position="19"/>
        <end position="78"/>
    </location>
</feature>
<keyword evidence="1" id="KW-0175">Coiled coil</keyword>
<keyword evidence="3" id="KW-1133">Transmembrane helix</keyword>
<protein>
    <submittedName>
        <fullName evidence="4">Uncharacterized protein</fullName>
    </submittedName>
</protein>
<evidence type="ECO:0000256" key="2">
    <source>
        <dbReference type="SAM" id="MobiDB-lite"/>
    </source>
</evidence>
<feature type="region of interest" description="Disordered" evidence="2">
    <location>
        <begin position="1"/>
        <end position="78"/>
    </location>
</feature>
<evidence type="ECO:0000313" key="4">
    <source>
        <dbReference type="EMBL" id="MFI2488803.1"/>
    </source>
</evidence>
<organism evidence="4 5">
    <name type="scientific">Promicromonospora kroppenstedtii</name>
    <dbReference type="NCBI Taxonomy" id="440482"/>
    <lineage>
        <taxon>Bacteria</taxon>
        <taxon>Bacillati</taxon>
        <taxon>Actinomycetota</taxon>
        <taxon>Actinomycetes</taxon>
        <taxon>Micrococcales</taxon>
        <taxon>Promicromonosporaceae</taxon>
        <taxon>Promicromonospora</taxon>
    </lineage>
</organism>
<dbReference type="EMBL" id="JBIRYI010000011">
    <property type="protein sequence ID" value="MFI2488803.1"/>
    <property type="molecule type" value="Genomic_DNA"/>
</dbReference>
<accession>A0ABW7XMP4</accession>
<sequence>MSDDEGARRAPEPNPTTEPAPALVAPNGAVADAASEGASEGATAAGPASSDADAPAAGQVATGTSAGPPAAGPAESVGSAPQIPPALVAFLKEHAVTLVLIVLLIAAVVWGALGVVSTNEWKARAAGFASDLASAKQTIAEAHATIDDLEIAKERAETTATACVGAIGDADAMLEVSAKMDDKTVVYLEGLNDFMAAVAAGNMSTAETIGAEIDALGAQLDDLSQQIEGHIDDYEDSSAGCHVDAAQDI</sequence>
<dbReference type="Proteomes" id="UP001611580">
    <property type="component" value="Unassembled WGS sequence"/>
</dbReference>
<reference evidence="4 5" key="1">
    <citation type="submission" date="2024-10" db="EMBL/GenBank/DDBJ databases">
        <title>The Natural Products Discovery Center: Release of the First 8490 Sequenced Strains for Exploring Actinobacteria Biosynthetic Diversity.</title>
        <authorList>
            <person name="Kalkreuter E."/>
            <person name="Kautsar S.A."/>
            <person name="Yang D."/>
            <person name="Bader C.D."/>
            <person name="Teijaro C.N."/>
            <person name="Fluegel L."/>
            <person name="Davis C.M."/>
            <person name="Simpson J.R."/>
            <person name="Lauterbach L."/>
            <person name="Steele A.D."/>
            <person name="Gui C."/>
            <person name="Meng S."/>
            <person name="Li G."/>
            <person name="Viehrig K."/>
            <person name="Ye F."/>
            <person name="Su P."/>
            <person name="Kiefer A.F."/>
            <person name="Nichols A."/>
            <person name="Cepeda A.J."/>
            <person name="Yan W."/>
            <person name="Fan B."/>
            <person name="Jiang Y."/>
            <person name="Adhikari A."/>
            <person name="Zheng C.-J."/>
            <person name="Schuster L."/>
            <person name="Cowan T.M."/>
            <person name="Smanski M.J."/>
            <person name="Chevrette M.G."/>
            <person name="De Carvalho L.P.S."/>
            <person name="Shen B."/>
        </authorList>
    </citation>
    <scope>NUCLEOTIDE SEQUENCE [LARGE SCALE GENOMIC DNA]</scope>
    <source>
        <strain evidence="4 5">NPDC019481</strain>
    </source>
</reference>
<keyword evidence="5" id="KW-1185">Reference proteome</keyword>